<comment type="caution">
    <text evidence="1">The sequence shown here is derived from an EMBL/GenBank/DDBJ whole genome shotgun (WGS) entry which is preliminary data.</text>
</comment>
<organism evidence="1 2">
    <name type="scientific">Russula earlei</name>
    <dbReference type="NCBI Taxonomy" id="71964"/>
    <lineage>
        <taxon>Eukaryota</taxon>
        <taxon>Fungi</taxon>
        <taxon>Dikarya</taxon>
        <taxon>Basidiomycota</taxon>
        <taxon>Agaricomycotina</taxon>
        <taxon>Agaricomycetes</taxon>
        <taxon>Russulales</taxon>
        <taxon>Russulaceae</taxon>
        <taxon>Russula</taxon>
    </lineage>
</organism>
<protein>
    <submittedName>
        <fullName evidence="1">Uncharacterized protein</fullName>
    </submittedName>
</protein>
<dbReference type="Proteomes" id="UP001207468">
    <property type="component" value="Unassembled WGS sequence"/>
</dbReference>
<feature type="non-terminal residue" evidence="1">
    <location>
        <position position="1"/>
    </location>
</feature>
<reference evidence="1" key="1">
    <citation type="submission" date="2021-03" db="EMBL/GenBank/DDBJ databases">
        <title>Evolutionary priming and transition to the ectomycorrhizal habit in an iconic lineage of mushroom-forming fungi: is preadaptation a requirement?</title>
        <authorList>
            <consortium name="DOE Joint Genome Institute"/>
            <person name="Looney B.P."/>
            <person name="Miyauchi S."/>
            <person name="Morin E."/>
            <person name="Drula E."/>
            <person name="Courty P.E."/>
            <person name="Chicoki N."/>
            <person name="Fauchery L."/>
            <person name="Kohler A."/>
            <person name="Kuo A."/>
            <person name="LaButti K."/>
            <person name="Pangilinan J."/>
            <person name="Lipzen A."/>
            <person name="Riley R."/>
            <person name="Andreopoulos W."/>
            <person name="He G."/>
            <person name="Johnson J."/>
            <person name="Barry K.W."/>
            <person name="Grigoriev I.V."/>
            <person name="Nagy L."/>
            <person name="Hibbett D."/>
            <person name="Henrissat B."/>
            <person name="Matheny P.B."/>
            <person name="Labbe J."/>
            <person name="Martin A.F."/>
        </authorList>
    </citation>
    <scope>NUCLEOTIDE SEQUENCE</scope>
    <source>
        <strain evidence="1">BPL698</strain>
    </source>
</reference>
<accession>A0ACC0U2X7</accession>
<proteinExistence type="predicted"/>
<sequence>SLPEFSSKIHVFHLAETSFYAPSDLCGSHGMYQEWIHANPTWRGNHQFDTVFVTVSDDEGSVMNGMLVAHVFLFFLFHDPKLHKEFPCVLVNWFVLVSPEPDHVTGMWVVKPESLGGKPTIEVIHLDSIV</sequence>
<keyword evidence="2" id="KW-1185">Reference proteome</keyword>
<name>A0ACC0U2X7_9AGAM</name>
<evidence type="ECO:0000313" key="1">
    <source>
        <dbReference type="EMBL" id="KAI9457659.1"/>
    </source>
</evidence>
<evidence type="ECO:0000313" key="2">
    <source>
        <dbReference type="Proteomes" id="UP001207468"/>
    </source>
</evidence>
<dbReference type="EMBL" id="JAGFNK010000218">
    <property type="protein sequence ID" value="KAI9457659.1"/>
    <property type="molecule type" value="Genomic_DNA"/>
</dbReference>
<gene>
    <name evidence="1" type="ORF">F5148DRAFT_984079</name>
</gene>